<organism evidence="1 2">
    <name type="scientific">Goodea atripinnis</name>
    <dbReference type="NCBI Taxonomy" id="208336"/>
    <lineage>
        <taxon>Eukaryota</taxon>
        <taxon>Metazoa</taxon>
        <taxon>Chordata</taxon>
        <taxon>Craniata</taxon>
        <taxon>Vertebrata</taxon>
        <taxon>Euteleostomi</taxon>
        <taxon>Actinopterygii</taxon>
        <taxon>Neopterygii</taxon>
        <taxon>Teleostei</taxon>
        <taxon>Neoteleostei</taxon>
        <taxon>Acanthomorphata</taxon>
        <taxon>Ovalentaria</taxon>
        <taxon>Atherinomorphae</taxon>
        <taxon>Cyprinodontiformes</taxon>
        <taxon>Goodeidae</taxon>
        <taxon>Goodea</taxon>
    </lineage>
</organism>
<keyword evidence="2" id="KW-1185">Reference proteome</keyword>
<sequence>MNTKLSDLIIKVCHMTFMSSFFSCFDPHASTGVMTYRSDRDLFLVQKIMVIGSPEKLRKGRNLWQQKCENYERTRPMAGIGSRLWGWLMLNNRGWIPVLDSSSPFGNWTVGDILRLEIL</sequence>
<evidence type="ECO:0000313" key="1">
    <source>
        <dbReference type="EMBL" id="MEQ2183041.1"/>
    </source>
</evidence>
<protein>
    <submittedName>
        <fullName evidence="1">Uncharacterized protein</fullName>
    </submittedName>
</protein>
<evidence type="ECO:0000313" key="2">
    <source>
        <dbReference type="Proteomes" id="UP001476798"/>
    </source>
</evidence>
<dbReference type="Proteomes" id="UP001476798">
    <property type="component" value="Unassembled WGS sequence"/>
</dbReference>
<dbReference type="PROSITE" id="PS51257">
    <property type="entry name" value="PROKAR_LIPOPROTEIN"/>
    <property type="match status" value="1"/>
</dbReference>
<accession>A0ABV0PHV8</accession>
<reference evidence="1 2" key="1">
    <citation type="submission" date="2021-06" db="EMBL/GenBank/DDBJ databases">
        <authorList>
            <person name="Palmer J.M."/>
        </authorList>
    </citation>
    <scope>NUCLEOTIDE SEQUENCE [LARGE SCALE GENOMIC DNA]</scope>
    <source>
        <strain evidence="1 2">GA_2019</strain>
        <tissue evidence="1">Muscle</tissue>
    </source>
</reference>
<proteinExistence type="predicted"/>
<name>A0ABV0PHV8_9TELE</name>
<dbReference type="EMBL" id="JAHRIO010073973">
    <property type="protein sequence ID" value="MEQ2183041.1"/>
    <property type="molecule type" value="Genomic_DNA"/>
</dbReference>
<comment type="caution">
    <text evidence="1">The sequence shown here is derived from an EMBL/GenBank/DDBJ whole genome shotgun (WGS) entry which is preliminary data.</text>
</comment>
<gene>
    <name evidence="1" type="ORF">GOODEAATRI_028590</name>
</gene>